<feature type="domain" description="Neurotransmitter-gated ion-channel ligand-binding" evidence="3">
    <location>
        <begin position="36"/>
        <end position="192"/>
    </location>
</feature>
<name>A0A2A4JFJ2_HELVI</name>
<accession>A0A2A4JFJ2</accession>
<dbReference type="Gene3D" id="2.70.170.10">
    <property type="entry name" value="Neurotransmitter-gated ion-channel ligand-binding domain"/>
    <property type="match status" value="1"/>
</dbReference>
<dbReference type="InterPro" id="IPR036734">
    <property type="entry name" value="Neur_chan_lig-bd_sf"/>
</dbReference>
<feature type="transmembrane region" description="Helical" evidence="1">
    <location>
        <begin position="258"/>
        <end position="276"/>
    </location>
</feature>
<dbReference type="GO" id="GO:0004888">
    <property type="term" value="F:transmembrane signaling receptor activity"/>
    <property type="evidence" value="ECO:0007669"/>
    <property type="project" value="InterPro"/>
</dbReference>
<organism evidence="4">
    <name type="scientific">Heliothis virescens</name>
    <name type="common">Tobacco budworm moth</name>
    <dbReference type="NCBI Taxonomy" id="7102"/>
    <lineage>
        <taxon>Eukaryota</taxon>
        <taxon>Metazoa</taxon>
        <taxon>Ecdysozoa</taxon>
        <taxon>Arthropoda</taxon>
        <taxon>Hexapoda</taxon>
        <taxon>Insecta</taxon>
        <taxon>Pterygota</taxon>
        <taxon>Neoptera</taxon>
        <taxon>Endopterygota</taxon>
        <taxon>Lepidoptera</taxon>
        <taxon>Glossata</taxon>
        <taxon>Ditrysia</taxon>
        <taxon>Noctuoidea</taxon>
        <taxon>Noctuidae</taxon>
        <taxon>Heliothinae</taxon>
        <taxon>Heliothis</taxon>
    </lineage>
</organism>
<comment type="caution">
    <text evidence="4">The sequence shown here is derived from an EMBL/GenBank/DDBJ whole genome shotgun (WGS) entry which is preliminary data.</text>
</comment>
<dbReference type="InterPro" id="IPR006201">
    <property type="entry name" value="Neur_channel"/>
</dbReference>
<keyword evidence="2" id="KW-0732">Signal</keyword>
<dbReference type="AlphaFoldDB" id="A0A2A4JFJ2"/>
<dbReference type="Pfam" id="PF02931">
    <property type="entry name" value="Neur_chan_LBD"/>
    <property type="match status" value="1"/>
</dbReference>
<feature type="transmembrane region" description="Helical" evidence="1">
    <location>
        <begin position="288"/>
        <end position="309"/>
    </location>
</feature>
<dbReference type="InterPro" id="IPR006202">
    <property type="entry name" value="Neur_chan_lig-bd"/>
</dbReference>
<dbReference type="CDD" id="cd18989">
    <property type="entry name" value="LGIC_ECD_cation"/>
    <property type="match status" value="1"/>
</dbReference>
<proteinExistence type="predicted"/>
<dbReference type="GO" id="GO:0016020">
    <property type="term" value="C:membrane"/>
    <property type="evidence" value="ECO:0007669"/>
    <property type="project" value="InterPro"/>
</dbReference>
<evidence type="ECO:0000313" key="4">
    <source>
        <dbReference type="EMBL" id="PCG70536.1"/>
    </source>
</evidence>
<reference evidence="4" key="1">
    <citation type="submission" date="2017-09" db="EMBL/GenBank/DDBJ databases">
        <title>Contemporary evolution of a Lepidopteran species, Heliothis virescens, in response to modern agricultural practices.</title>
        <authorList>
            <person name="Fritz M.L."/>
            <person name="Deyonke A.M."/>
            <person name="Papanicolaou A."/>
            <person name="Micinski S."/>
            <person name="Westbrook J."/>
            <person name="Gould F."/>
        </authorList>
    </citation>
    <scope>NUCLEOTIDE SEQUENCE [LARGE SCALE GENOMIC DNA]</scope>
    <source>
        <strain evidence="4">HvINT-</strain>
        <tissue evidence="4">Whole body</tissue>
    </source>
</reference>
<feature type="chain" id="PRO_5012517302" description="Neurotransmitter-gated ion-channel ligand-binding domain-containing protein" evidence="2">
    <location>
        <begin position="25"/>
        <end position="378"/>
    </location>
</feature>
<feature type="signal peptide" evidence="2">
    <location>
        <begin position="1"/>
        <end position="24"/>
    </location>
</feature>
<evidence type="ECO:0000256" key="1">
    <source>
        <dbReference type="SAM" id="Phobius"/>
    </source>
</evidence>
<dbReference type="GO" id="GO:0005230">
    <property type="term" value="F:extracellular ligand-gated monoatomic ion channel activity"/>
    <property type="evidence" value="ECO:0007669"/>
    <property type="project" value="InterPro"/>
</dbReference>
<dbReference type="STRING" id="7102.A0A2A4JFJ2"/>
<evidence type="ECO:0000256" key="2">
    <source>
        <dbReference type="SAM" id="SignalP"/>
    </source>
</evidence>
<feature type="transmembrane region" description="Helical" evidence="1">
    <location>
        <begin position="231"/>
        <end position="251"/>
    </location>
</feature>
<sequence length="378" mass="40138">MASRPTVLLSALLFCLYGFHAARGDCSNVTQLSTQVDTLLAEYDRDAAPAQRLLVTLALDVRHAAVDEARAVMRLLADLKMSWQEPRVKWNATEWGCSTALTAVERLWRPDIELLNAAATSLGESGLRARLDAAGAVSWISRLDVTVPLDLALRDWPSDTQSCTFHFGSRTYNDDELVLDISEFKHAVVFEAGAWEIQSVSGATGAWRRGDDDVSTAAWTVRVSRRAPAHALAAGTVLVGAALLLLAAAALPPLQRPPLAAAASFIAALWMITTLVRLPGSSSSPRALGVMCGVCVCGALSGACAALVLRVARLTTPPPQVLRTLLSSLSTVCKLTPSPDSCASSESGAWAALARLLDRALSAALLLTLFVLVAVQLF</sequence>
<dbReference type="EMBL" id="NWSH01001652">
    <property type="protein sequence ID" value="PCG70536.1"/>
    <property type="molecule type" value="Genomic_DNA"/>
</dbReference>
<keyword evidence="1" id="KW-0812">Transmembrane</keyword>
<dbReference type="SUPFAM" id="SSF63712">
    <property type="entry name" value="Nicotinic receptor ligand binding domain-like"/>
    <property type="match status" value="1"/>
</dbReference>
<feature type="transmembrane region" description="Helical" evidence="1">
    <location>
        <begin position="360"/>
        <end position="377"/>
    </location>
</feature>
<evidence type="ECO:0000259" key="3">
    <source>
        <dbReference type="Pfam" id="PF02931"/>
    </source>
</evidence>
<keyword evidence="1" id="KW-1133">Transmembrane helix</keyword>
<keyword evidence="1" id="KW-0472">Membrane</keyword>
<protein>
    <recommendedName>
        <fullName evidence="3">Neurotransmitter-gated ion-channel ligand-binding domain-containing protein</fullName>
    </recommendedName>
</protein>
<dbReference type="PANTHER" id="PTHR18945">
    <property type="entry name" value="NEUROTRANSMITTER GATED ION CHANNEL"/>
    <property type="match status" value="1"/>
</dbReference>
<gene>
    <name evidence="4" type="ORF">B5V51_2854</name>
</gene>